<dbReference type="Gene3D" id="1.20.58.760">
    <property type="entry name" value="Peptidase M41"/>
    <property type="match status" value="1"/>
</dbReference>
<organism evidence="2 3">
    <name type="scientific">Nostocoides vanveenii</name>
    <dbReference type="NCBI Taxonomy" id="330835"/>
    <lineage>
        <taxon>Bacteria</taxon>
        <taxon>Bacillati</taxon>
        <taxon>Actinomycetota</taxon>
        <taxon>Actinomycetes</taxon>
        <taxon>Micrococcales</taxon>
        <taxon>Intrasporangiaceae</taxon>
        <taxon>Nostocoides</taxon>
    </lineage>
</organism>
<evidence type="ECO:0000259" key="1">
    <source>
        <dbReference type="Pfam" id="PF01434"/>
    </source>
</evidence>
<dbReference type="RefSeq" id="WP_344067662.1">
    <property type="nucleotide sequence ID" value="NZ_BAAAPN010000059.1"/>
</dbReference>
<accession>A0ABN2KZD4</accession>
<sequence length="193" mass="20754">MHESGHALMYAVLFGLAPLQLTARVASTYVGGFTTPHPVYETADALIRQAKAALAGGIAEELVFGKSLASVGRGVDRERATSMIIDFVGRFGFDHEFQLNYMLGAEYAMDRTVAEPDIEKMIARLVAEGRAELGDHKSALLALSGALVTAGRLDSNAVTALLGEHSITTHVRTEGHLTMPSYRAALHSTTRRD</sequence>
<name>A0ABN2KZD4_9MICO</name>
<keyword evidence="3" id="KW-1185">Reference proteome</keyword>
<dbReference type="SUPFAM" id="SSF140990">
    <property type="entry name" value="FtsH protease domain-like"/>
    <property type="match status" value="1"/>
</dbReference>
<dbReference type="Pfam" id="PF01434">
    <property type="entry name" value="Peptidase_M41"/>
    <property type="match status" value="1"/>
</dbReference>
<evidence type="ECO:0000313" key="2">
    <source>
        <dbReference type="EMBL" id="GAA1769558.1"/>
    </source>
</evidence>
<protein>
    <recommendedName>
        <fullName evidence="1">Peptidase M41 domain-containing protein</fullName>
    </recommendedName>
</protein>
<proteinExistence type="predicted"/>
<dbReference type="InterPro" id="IPR037219">
    <property type="entry name" value="Peptidase_M41-like"/>
</dbReference>
<reference evidence="2 3" key="1">
    <citation type="journal article" date="2019" name="Int. J. Syst. Evol. Microbiol.">
        <title>The Global Catalogue of Microorganisms (GCM) 10K type strain sequencing project: providing services to taxonomists for standard genome sequencing and annotation.</title>
        <authorList>
            <consortium name="The Broad Institute Genomics Platform"/>
            <consortium name="The Broad Institute Genome Sequencing Center for Infectious Disease"/>
            <person name="Wu L."/>
            <person name="Ma J."/>
        </authorList>
    </citation>
    <scope>NUCLEOTIDE SEQUENCE [LARGE SCALE GENOMIC DNA]</scope>
    <source>
        <strain evidence="2 3">JCM 15591</strain>
    </source>
</reference>
<dbReference type="Proteomes" id="UP001501475">
    <property type="component" value="Unassembled WGS sequence"/>
</dbReference>
<gene>
    <name evidence="2" type="ORF">GCM10009810_30130</name>
</gene>
<evidence type="ECO:0000313" key="3">
    <source>
        <dbReference type="Proteomes" id="UP001501475"/>
    </source>
</evidence>
<dbReference type="EMBL" id="BAAAPN010000059">
    <property type="protein sequence ID" value="GAA1769558.1"/>
    <property type="molecule type" value="Genomic_DNA"/>
</dbReference>
<comment type="caution">
    <text evidence="2">The sequence shown here is derived from an EMBL/GenBank/DDBJ whole genome shotgun (WGS) entry which is preliminary data.</text>
</comment>
<dbReference type="InterPro" id="IPR000642">
    <property type="entry name" value="Peptidase_M41"/>
</dbReference>
<feature type="domain" description="Peptidase M41" evidence="1">
    <location>
        <begin position="2"/>
        <end position="104"/>
    </location>
</feature>